<keyword evidence="4 7" id="KW-1133">Transmembrane helix</keyword>
<feature type="transmembrane region" description="Helical" evidence="7">
    <location>
        <begin position="411"/>
        <end position="435"/>
    </location>
</feature>
<gene>
    <name evidence="10" type="ORF">EFK50_19270</name>
</gene>
<feature type="transmembrane region" description="Helical" evidence="7">
    <location>
        <begin position="335"/>
        <end position="355"/>
    </location>
</feature>
<comment type="similarity">
    <text evidence="6">Belongs to the ABC-4 integral membrane protein family.</text>
</comment>
<dbReference type="AlphaFoldDB" id="A0A3N0CBM9"/>
<evidence type="ECO:0000259" key="9">
    <source>
        <dbReference type="Pfam" id="PF12704"/>
    </source>
</evidence>
<comment type="subcellular location">
    <subcellularLocation>
        <location evidence="1">Cell membrane</location>
        <topology evidence="1">Multi-pass membrane protein</topology>
    </subcellularLocation>
</comment>
<feature type="transmembrane region" description="Helical" evidence="7">
    <location>
        <begin position="237"/>
        <end position="266"/>
    </location>
</feature>
<dbReference type="InterPro" id="IPR003838">
    <property type="entry name" value="ABC3_permease_C"/>
</dbReference>
<feature type="transmembrane region" description="Helical" evidence="7">
    <location>
        <begin position="721"/>
        <end position="748"/>
    </location>
</feature>
<dbReference type="InterPro" id="IPR025857">
    <property type="entry name" value="MacB_PCD"/>
</dbReference>
<organism evidence="10 11">
    <name type="scientific">Nocardioides marmoriginsengisoli</name>
    <dbReference type="NCBI Taxonomy" id="661483"/>
    <lineage>
        <taxon>Bacteria</taxon>
        <taxon>Bacillati</taxon>
        <taxon>Actinomycetota</taxon>
        <taxon>Actinomycetes</taxon>
        <taxon>Propionibacteriales</taxon>
        <taxon>Nocardioidaceae</taxon>
        <taxon>Nocardioides</taxon>
    </lineage>
</organism>
<evidence type="ECO:0000256" key="7">
    <source>
        <dbReference type="SAM" id="Phobius"/>
    </source>
</evidence>
<evidence type="ECO:0000256" key="6">
    <source>
        <dbReference type="ARBA" id="ARBA00038076"/>
    </source>
</evidence>
<dbReference type="InterPro" id="IPR050250">
    <property type="entry name" value="Macrolide_Exporter_MacB"/>
</dbReference>
<feature type="transmembrane region" description="Helical" evidence="7">
    <location>
        <begin position="294"/>
        <end position="323"/>
    </location>
</feature>
<dbReference type="Proteomes" id="UP000267128">
    <property type="component" value="Unassembled WGS sequence"/>
</dbReference>
<dbReference type="Pfam" id="PF12704">
    <property type="entry name" value="MacB_PCD"/>
    <property type="match status" value="1"/>
</dbReference>
<feature type="transmembrane region" description="Helical" evidence="7">
    <location>
        <begin position="386"/>
        <end position="405"/>
    </location>
</feature>
<feature type="domain" description="ABC3 transporter permease C-terminal" evidence="8">
    <location>
        <begin position="679"/>
        <end position="796"/>
    </location>
</feature>
<dbReference type="GO" id="GO:0022857">
    <property type="term" value="F:transmembrane transporter activity"/>
    <property type="evidence" value="ECO:0007669"/>
    <property type="project" value="TreeGrafter"/>
</dbReference>
<keyword evidence="5 7" id="KW-0472">Membrane</keyword>
<protein>
    <submittedName>
        <fullName evidence="10">FtsX-like permease family protein</fullName>
    </submittedName>
</protein>
<feature type="transmembrane region" description="Helical" evidence="7">
    <location>
        <begin position="469"/>
        <end position="488"/>
    </location>
</feature>
<dbReference type="EMBL" id="RJSE01000009">
    <property type="protein sequence ID" value="RNL60466.1"/>
    <property type="molecule type" value="Genomic_DNA"/>
</dbReference>
<sequence>MRTVLLASLRVHTRRYLAAALAIAVGVAFIVVTNALASAARDGIVAGVDLPYRDADAVVSDIDGSQAAALVDRARERGDSAAVLGWTMQQVSGDGIVADQVDVGAVADDSRMRWQRLVDGRMPRADGEAVVDVNAAKSLQAAVGDVIRVGSGARAAEVEVVGTVDSPSASVSSSVYLTWDAVSAITPRFFVDSVAYAAAGNTGGLVPALRAATDGTVQSVDDFVDDRTQELAQGVDVLGYLLLLFAGIALFVSVLVIANTFSILFAQRTRDFALLRCVGSTRGQLLRSVRREALVLGALASALGLAVGAALGYGVVALVAALIPRAPLGAVSLDPRWLLSAYGLGVLVTLVASWLPTRRVSQVSPLVALRTEEVAEVSAAAGRMRLVLAAGSLAAGLAGMGVAVASESAPAMVLGGGLSFIGVLLLGPLVVPALVRLIGGAAGRFGGPAMRLATGNAVRQPRRTAATTASLLIGVTLTTAVLTGLAGARTSLDDEMKSEHPVDVTLTGSTATPLPGDLLADVRGADGVQDAAAVPGVLAKVSNGVGSLTLLAPPGDARVVERAALPRPGPRELVLPYDVAPDAGRVTVLVGDRKVRLKVRTSEGFGTAGLVAPETLRALGSDGTRAVWVRADDDADPEDLGGDLDALAGPVAADVESGLQQRAYVTRQLTILTGAVVGLLGVAVVIALVGIGNTLGLSVLERRREHALLRALGLTRRQLRATLAAEAVLLSVVATVLGTVLGVGYAWVGDLTLIRPAVGGGLRIPWDQLAIVVLVAGVAGLAACVLPARRAARTAPAEGLAAD</sequence>
<evidence type="ECO:0000256" key="2">
    <source>
        <dbReference type="ARBA" id="ARBA00022475"/>
    </source>
</evidence>
<dbReference type="Pfam" id="PF02687">
    <property type="entry name" value="FtsX"/>
    <property type="match status" value="2"/>
</dbReference>
<evidence type="ECO:0000313" key="10">
    <source>
        <dbReference type="EMBL" id="RNL60466.1"/>
    </source>
</evidence>
<name>A0A3N0CBM9_9ACTN</name>
<evidence type="ECO:0000259" key="8">
    <source>
        <dbReference type="Pfam" id="PF02687"/>
    </source>
</evidence>
<keyword evidence="2" id="KW-1003">Cell membrane</keyword>
<dbReference type="OrthoDB" id="9780560at2"/>
<evidence type="ECO:0000256" key="4">
    <source>
        <dbReference type="ARBA" id="ARBA00022989"/>
    </source>
</evidence>
<feature type="domain" description="ABC3 transporter permease C-terminal" evidence="8">
    <location>
        <begin position="244"/>
        <end position="365"/>
    </location>
</feature>
<dbReference type="GO" id="GO:0005886">
    <property type="term" value="C:plasma membrane"/>
    <property type="evidence" value="ECO:0007669"/>
    <property type="project" value="UniProtKB-SubCell"/>
</dbReference>
<reference evidence="10 11" key="1">
    <citation type="submission" date="2018-11" db="EMBL/GenBank/DDBJ databases">
        <authorList>
            <person name="Li F."/>
        </authorList>
    </citation>
    <scope>NUCLEOTIDE SEQUENCE [LARGE SCALE GENOMIC DNA]</scope>
    <source>
        <strain evidence="10 11">Gsoil 097</strain>
    </source>
</reference>
<dbReference type="PANTHER" id="PTHR30572">
    <property type="entry name" value="MEMBRANE COMPONENT OF TRANSPORTER-RELATED"/>
    <property type="match status" value="1"/>
</dbReference>
<proteinExistence type="inferred from homology"/>
<keyword evidence="3 7" id="KW-0812">Transmembrane</keyword>
<feature type="transmembrane region" description="Helical" evidence="7">
    <location>
        <begin position="671"/>
        <end position="700"/>
    </location>
</feature>
<evidence type="ECO:0000256" key="3">
    <source>
        <dbReference type="ARBA" id="ARBA00022692"/>
    </source>
</evidence>
<feature type="transmembrane region" description="Helical" evidence="7">
    <location>
        <begin position="768"/>
        <end position="788"/>
    </location>
</feature>
<feature type="domain" description="MacB-like periplasmic core" evidence="9">
    <location>
        <begin position="18"/>
        <end position="186"/>
    </location>
</feature>
<evidence type="ECO:0000256" key="1">
    <source>
        <dbReference type="ARBA" id="ARBA00004651"/>
    </source>
</evidence>
<comment type="caution">
    <text evidence="10">The sequence shown here is derived from an EMBL/GenBank/DDBJ whole genome shotgun (WGS) entry which is preliminary data.</text>
</comment>
<evidence type="ECO:0000256" key="5">
    <source>
        <dbReference type="ARBA" id="ARBA00023136"/>
    </source>
</evidence>
<keyword evidence="11" id="KW-1185">Reference proteome</keyword>
<evidence type="ECO:0000313" key="11">
    <source>
        <dbReference type="Proteomes" id="UP000267128"/>
    </source>
</evidence>
<dbReference type="PANTHER" id="PTHR30572:SF4">
    <property type="entry name" value="ABC TRANSPORTER PERMEASE YTRF"/>
    <property type="match status" value="1"/>
</dbReference>
<accession>A0A3N0CBM9</accession>
<dbReference type="RefSeq" id="WP_123229218.1">
    <property type="nucleotide sequence ID" value="NZ_RJSE01000009.1"/>
</dbReference>